<dbReference type="HAMAP" id="MF_00422">
    <property type="entry name" value="SecE"/>
    <property type="match status" value="1"/>
</dbReference>
<dbReference type="InterPro" id="IPR005807">
    <property type="entry name" value="SecE_bac"/>
</dbReference>
<dbReference type="GO" id="GO:0008320">
    <property type="term" value="F:protein transmembrane transporter activity"/>
    <property type="evidence" value="ECO:0007669"/>
    <property type="project" value="UniProtKB-UniRule"/>
</dbReference>
<dbReference type="InterPro" id="IPR038379">
    <property type="entry name" value="SecE_sf"/>
</dbReference>
<keyword evidence="3 9" id="KW-1003">Cell membrane</keyword>
<comment type="function">
    <text evidence="9">Essential subunit of the Sec protein translocation channel SecYEG. Clamps together the 2 halves of SecY. May contact the channel plug during translocation.</text>
</comment>
<dbReference type="GO" id="GO:0005886">
    <property type="term" value="C:plasma membrane"/>
    <property type="evidence" value="ECO:0007669"/>
    <property type="project" value="UniProtKB-SubCell"/>
</dbReference>
<evidence type="ECO:0000256" key="1">
    <source>
        <dbReference type="ARBA" id="ARBA00004370"/>
    </source>
</evidence>
<dbReference type="GO" id="GO:0043952">
    <property type="term" value="P:protein transport by the Sec complex"/>
    <property type="evidence" value="ECO:0007669"/>
    <property type="project" value="UniProtKB-UniRule"/>
</dbReference>
<dbReference type="AlphaFoldDB" id="A0A1H5WVK9"/>
<organism evidence="10 11">
    <name type="scientific">Xylanibacter ruminicola</name>
    <name type="common">Prevotella ruminicola</name>
    <dbReference type="NCBI Taxonomy" id="839"/>
    <lineage>
        <taxon>Bacteria</taxon>
        <taxon>Pseudomonadati</taxon>
        <taxon>Bacteroidota</taxon>
        <taxon>Bacteroidia</taxon>
        <taxon>Bacteroidales</taxon>
        <taxon>Prevotellaceae</taxon>
        <taxon>Xylanibacter</taxon>
    </lineage>
</organism>
<keyword evidence="8 9" id="KW-0472">Membrane</keyword>
<dbReference type="InterPro" id="IPR001901">
    <property type="entry name" value="Translocase_SecE/Sec61-g"/>
</dbReference>
<evidence type="ECO:0000256" key="3">
    <source>
        <dbReference type="ARBA" id="ARBA00022475"/>
    </source>
</evidence>
<keyword evidence="2 9" id="KW-0813">Transport</keyword>
<evidence type="ECO:0000256" key="6">
    <source>
        <dbReference type="ARBA" id="ARBA00022989"/>
    </source>
</evidence>
<dbReference type="Pfam" id="PF00584">
    <property type="entry name" value="SecE"/>
    <property type="match status" value="1"/>
</dbReference>
<keyword evidence="6 9" id="KW-1133">Transmembrane helix</keyword>
<feature type="transmembrane region" description="Helical" evidence="9">
    <location>
        <begin position="28"/>
        <end position="49"/>
    </location>
</feature>
<protein>
    <recommendedName>
        <fullName evidence="9">Protein translocase subunit SecE</fullName>
    </recommendedName>
</protein>
<comment type="subunit">
    <text evidence="9">Component of the Sec protein translocase complex. Heterotrimer consisting of SecY, SecE and SecG subunits. The heterotrimers can form oligomers, although 1 heterotrimer is thought to be able to translocate proteins. Interacts with the ribosome. Interacts with SecDF, and other proteins may be involved. Interacts with SecA.</text>
</comment>
<evidence type="ECO:0000256" key="9">
    <source>
        <dbReference type="HAMAP-Rule" id="MF_00422"/>
    </source>
</evidence>
<evidence type="ECO:0000256" key="8">
    <source>
        <dbReference type="ARBA" id="ARBA00023136"/>
    </source>
</evidence>
<evidence type="ECO:0000313" key="10">
    <source>
        <dbReference type="EMBL" id="SEG03315.1"/>
    </source>
</evidence>
<dbReference type="PANTHER" id="PTHR33910:SF1">
    <property type="entry name" value="PROTEIN TRANSLOCASE SUBUNIT SECE"/>
    <property type="match status" value="1"/>
</dbReference>
<dbReference type="Gene3D" id="1.20.5.1030">
    <property type="entry name" value="Preprotein translocase secy subunit"/>
    <property type="match status" value="1"/>
</dbReference>
<dbReference type="RefSeq" id="WP_036909900.1">
    <property type="nucleotide sequence ID" value="NZ_FNUV01000007.1"/>
</dbReference>
<dbReference type="EMBL" id="FNUV01000007">
    <property type="protein sequence ID" value="SEG03315.1"/>
    <property type="molecule type" value="Genomic_DNA"/>
</dbReference>
<dbReference type="Proteomes" id="UP000236735">
    <property type="component" value="Unassembled WGS sequence"/>
</dbReference>
<evidence type="ECO:0000256" key="2">
    <source>
        <dbReference type="ARBA" id="ARBA00022448"/>
    </source>
</evidence>
<comment type="similarity">
    <text evidence="9">Belongs to the SecE/SEC61-gamma family.</text>
</comment>
<keyword evidence="5 9" id="KW-0653">Protein transport</keyword>
<dbReference type="GO" id="GO:0006605">
    <property type="term" value="P:protein targeting"/>
    <property type="evidence" value="ECO:0007669"/>
    <property type="project" value="UniProtKB-UniRule"/>
</dbReference>
<evidence type="ECO:0000256" key="7">
    <source>
        <dbReference type="ARBA" id="ARBA00023010"/>
    </source>
</evidence>
<sequence>MFKKIINYCKACYDELAHKTTWPTRKELTHSAVVVLTASLVIALVVWAMDFVFKSVMSLVYPG</sequence>
<gene>
    <name evidence="9" type="primary">secE</name>
    <name evidence="10" type="ORF">SAMN05216354_2519</name>
</gene>
<dbReference type="PANTHER" id="PTHR33910">
    <property type="entry name" value="PROTEIN TRANSLOCASE SUBUNIT SECE"/>
    <property type="match status" value="1"/>
</dbReference>
<evidence type="ECO:0000313" key="11">
    <source>
        <dbReference type="Proteomes" id="UP000236735"/>
    </source>
</evidence>
<dbReference type="NCBIfam" id="TIGR00964">
    <property type="entry name" value="secE_bact"/>
    <property type="match status" value="1"/>
</dbReference>
<dbReference type="GO" id="GO:0009306">
    <property type="term" value="P:protein secretion"/>
    <property type="evidence" value="ECO:0007669"/>
    <property type="project" value="UniProtKB-UniRule"/>
</dbReference>
<accession>A0A1H5WVK9</accession>
<proteinExistence type="inferred from homology"/>
<comment type="subcellular location">
    <subcellularLocation>
        <location evidence="9">Cell membrane</location>
        <topology evidence="9">Single-pass membrane protein</topology>
    </subcellularLocation>
    <subcellularLocation>
        <location evidence="1">Membrane</location>
    </subcellularLocation>
</comment>
<evidence type="ECO:0000256" key="4">
    <source>
        <dbReference type="ARBA" id="ARBA00022692"/>
    </source>
</evidence>
<evidence type="ECO:0000256" key="5">
    <source>
        <dbReference type="ARBA" id="ARBA00022927"/>
    </source>
</evidence>
<dbReference type="GO" id="GO:0065002">
    <property type="term" value="P:intracellular protein transmembrane transport"/>
    <property type="evidence" value="ECO:0007669"/>
    <property type="project" value="UniProtKB-UniRule"/>
</dbReference>
<keyword evidence="4 9" id="KW-0812">Transmembrane</keyword>
<keyword evidence="7 9" id="KW-0811">Translocation</keyword>
<name>A0A1H5WVK9_XYLRU</name>
<reference evidence="10 11" key="1">
    <citation type="submission" date="2016-10" db="EMBL/GenBank/DDBJ databases">
        <authorList>
            <person name="de Groot N.N."/>
        </authorList>
    </citation>
    <scope>NUCLEOTIDE SEQUENCE [LARGE SCALE GENOMIC DNA]</scope>
    <source>
        <strain evidence="10 11">AR32</strain>
    </source>
</reference>